<dbReference type="Proteomes" id="UP000008672">
    <property type="component" value="Unassembled WGS sequence"/>
</dbReference>
<dbReference type="GO" id="GO:0042101">
    <property type="term" value="C:T cell receptor complex"/>
    <property type="evidence" value="ECO:0007669"/>
    <property type="project" value="UniProtKB-KW"/>
</dbReference>
<dbReference type="InterPro" id="IPR051287">
    <property type="entry name" value="TCR_variable_region"/>
</dbReference>
<dbReference type="GO" id="GO:0002250">
    <property type="term" value="P:adaptive immune response"/>
    <property type="evidence" value="ECO:0007669"/>
    <property type="project" value="UniProtKB-KW"/>
</dbReference>
<keyword evidence="4" id="KW-0393">Immunoglobulin domain</keyword>
<dbReference type="InterPro" id="IPR013106">
    <property type="entry name" value="Ig_V-set"/>
</dbReference>
<keyword evidence="2" id="KW-1064">Adaptive immunity</keyword>
<keyword evidence="1" id="KW-0732">Signal</keyword>
<keyword evidence="8" id="KW-1185">Reference proteome</keyword>
<proteinExistence type="predicted"/>
<dbReference type="InParanoid" id="H3AS80"/>
<dbReference type="HOGENOM" id="CLU_077975_8_1_1"/>
<feature type="domain" description="Ig-like" evidence="6">
    <location>
        <begin position="13"/>
        <end position="121"/>
    </location>
</feature>
<dbReference type="FunCoup" id="H3AS80">
    <property type="interactions" value="119"/>
</dbReference>
<reference evidence="8" key="1">
    <citation type="submission" date="2011-08" db="EMBL/GenBank/DDBJ databases">
        <title>The draft genome of Latimeria chalumnae.</title>
        <authorList>
            <person name="Di Palma F."/>
            <person name="Alfoldi J."/>
            <person name="Johnson J."/>
            <person name="Berlin A."/>
            <person name="Gnerre S."/>
            <person name="Jaffe D."/>
            <person name="MacCallum I."/>
            <person name="Young S."/>
            <person name="Walker B.J."/>
            <person name="Lander E."/>
            <person name="Lindblad-Toh K."/>
        </authorList>
    </citation>
    <scope>NUCLEOTIDE SEQUENCE [LARGE SCALE GENOMIC DNA]</scope>
    <source>
        <strain evidence="8">Wild caught</strain>
    </source>
</reference>
<dbReference type="STRING" id="7897.ENSLACP00000012501"/>
<evidence type="ECO:0000256" key="3">
    <source>
        <dbReference type="ARBA" id="ARBA00023170"/>
    </source>
</evidence>
<dbReference type="OMA" id="KWAVQAS"/>
<keyword evidence="5" id="KW-0391">Immunity</keyword>
<sequence length="121" mass="14155">NTRKIYIHTCTYPHTYIHTEKSKEDSVNQSEVELVVFEGKTTIINCSYSTADTYPYLFWYVQYVNKAPQYILQRDPSTVQNAPRFKERFSATLDKEKKTTLLFIENTGMSDSAVYYCALRP</sequence>
<dbReference type="PANTHER" id="PTHR19367">
    <property type="entry name" value="T-CELL RECEPTOR ALPHA CHAIN V REGION"/>
    <property type="match status" value="1"/>
</dbReference>
<reference evidence="7" key="2">
    <citation type="submission" date="2025-08" db="UniProtKB">
        <authorList>
            <consortium name="Ensembl"/>
        </authorList>
    </citation>
    <scope>IDENTIFICATION</scope>
</reference>
<reference evidence="7" key="3">
    <citation type="submission" date="2025-09" db="UniProtKB">
        <authorList>
            <consortium name="Ensembl"/>
        </authorList>
    </citation>
    <scope>IDENTIFICATION</scope>
</reference>
<keyword evidence="3" id="KW-0675">Receptor</keyword>
<dbReference type="Gene3D" id="2.60.40.10">
    <property type="entry name" value="Immunoglobulins"/>
    <property type="match status" value="1"/>
</dbReference>
<dbReference type="InterPro" id="IPR013783">
    <property type="entry name" value="Ig-like_fold"/>
</dbReference>
<evidence type="ECO:0000256" key="4">
    <source>
        <dbReference type="ARBA" id="ARBA00023319"/>
    </source>
</evidence>
<dbReference type="PANTHER" id="PTHR19367:SF18">
    <property type="entry name" value="T CELL RECEPTOR ALPHA VARIABLE 16"/>
    <property type="match status" value="1"/>
</dbReference>
<keyword evidence="5" id="KW-1279">T cell receptor</keyword>
<dbReference type="InterPro" id="IPR007110">
    <property type="entry name" value="Ig-like_dom"/>
</dbReference>
<evidence type="ECO:0000256" key="2">
    <source>
        <dbReference type="ARBA" id="ARBA00023130"/>
    </source>
</evidence>
<dbReference type="InterPro" id="IPR036179">
    <property type="entry name" value="Ig-like_dom_sf"/>
</dbReference>
<evidence type="ECO:0000313" key="7">
    <source>
        <dbReference type="Ensembl" id="ENSLACP00000012501.1"/>
    </source>
</evidence>
<dbReference type="Ensembl" id="ENSLACT00000012594.1">
    <property type="protein sequence ID" value="ENSLACP00000012501.1"/>
    <property type="gene ID" value="ENSLACG00000011016.1"/>
</dbReference>
<dbReference type="SUPFAM" id="SSF48726">
    <property type="entry name" value="Immunoglobulin"/>
    <property type="match status" value="1"/>
</dbReference>
<evidence type="ECO:0000259" key="6">
    <source>
        <dbReference type="PROSITE" id="PS50835"/>
    </source>
</evidence>
<dbReference type="AlphaFoldDB" id="H3AS80"/>
<dbReference type="GeneTree" id="ENSGT01030000234557"/>
<dbReference type="PROSITE" id="PS50835">
    <property type="entry name" value="IG_LIKE"/>
    <property type="match status" value="1"/>
</dbReference>
<evidence type="ECO:0000313" key="8">
    <source>
        <dbReference type="Proteomes" id="UP000008672"/>
    </source>
</evidence>
<dbReference type="Pfam" id="PF07686">
    <property type="entry name" value="V-set"/>
    <property type="match status" value="1"/>
</dbReference>
<dbReference type="eggNOG" id="ENOG502S9WM">
    <property type="taxonomic scope" value="Eukaryota"/>
</dbReference>
<dbReference type="SMART" id="SM00406">
    <property type="entry name" value="IGv"/>
    <property type="match status" value="1"/>
</dbReference>
<organism evidence="7 8">
    <name type="scientific">Latimeria chalumnae</name>
    <name type="common">Coelacanth</name>
    <dbReference type="NCBI Taxonomy" id="7897"/>
    <lineage>
        <taxon>Eukaryota</taxon>
        <taxon>Metazoa</taxon>
        <taxon>Chordata</taxon>
        <taxon>Craniata</taxon>
        <taxon>Vertebrata</taxon>
        <taxon>Euteleostomi</taxon>
        <taxon>Coelacanthiformes</taxon>
        <taxon>Coelacanthidae</taxon>
        <taxon>Latimeria</taxon>
    </lineage>
</organism>
<name>H3AS80_LATCH</name>
<evidence type="ECO:0000256" key="5">
    <source>
        <dbReference type="ARBA" id="ARBA00043266"/>
    </source>
</evidence>
<evidence type="ECO:0000256" key="1">
    <source>
        <dbReference type="ARBA" id="ARBA00022729"/>
    </source>
</evidence>
<protein>
    <recommendedName>
        <fullName evidence="6">Ig-like domain-containing protein</fullName>
    </recommendedName>
</protein>
<accession>H3AS80</accession>
<dbReference type="EMBL" id="AFYH01118944">
    <property type="status" value="NOT_ANNOTATED_CDS"/>
    <property type="molecule type" value="Genomic_DNA"/>
</dbReference>